<keyword evidence="4" id="KW-0456">Lyase</keyword>
<protein>
    <recommendedName>
        <fullName evidence="3">4a-hydroxytetrahydrobiopterin dehydratase</fullName>
        <ecNumber evidence="3">4.2.1.96</ecNumber>
    </recommendedName>
    <alternativeName>
        <fullName evidence="5">4-alpha-hydroxy-tetrahydropterin dehydratase</fullName>
    </alternativeName>
</protein>
<dbReference type="PANTHER" id="PTHR12599">
    <property type="entry name" value="PTERIN-4-ALPHA-CARBINOLAMINE DEHYDRATASE"/>
    <property type="match status" value="1"/>
</dbReference>
<dbReference type="SUPFAM" id="SSF55248">
    <property type="entry name" value="PCD-like"/>
    <property type="match status" value="1"/>
</dbReference>
<evidence type="ECO:0000256" key="5">
    <source>
        <dbReference type="ARBA" id="ARBA00030497"/>
    </source>
</evidence>
<reference evidence="6" key="1">
    <citation type="submission" date="2021-07" db="EMBL/GenBank/DDBJ databases">
        <authorList>
            <person name="Durling M."/>
        </authorList>
    </citation>
    <scope>NUCLEOTIDE SEQUENCE</scope>
</reference>
<comment type="catalytic activity">
    <reaction evidence="1">
        <text>(4aS,6R)-4a-hydroxy-L-erythro-5,6,7,8-tetrahydrobiopterin = (6R)-L-erythro-6,7-dihydrobiopterin + H2O</text>
        <dbReference type="Rhea" id="RHEA:11920"/>
        <dbReference type="ChEBI" id="CHEBI:15377"/>
        <dbReference type="ChEBI" id="CHEBI:15642"/>
        <dbReference type="ChEBI" id="CHEBI:43120"/>
        <dbReference type="EC" id="4.2.1.96"/>
    </reaction>
</comment>
<evidence type="ECO:0000256" key="4">
    <source>
        <dbReference type="ARBA" id="ARBA00023239"/>
    </source>
</evidence>
<dbReference type="PANTHER" id="PTHR12599:SF0">
    <property type="entry name" value="PTERIN-4-ALPHA-CARBINOLAMINE DEHYDRATASE"/>
    <property type="match status" value="1"/>
</dbReference>
<name>A0A9N9PRS5_9HELO</name>
<dbReference type="Proteomes" id="UP000696280">
    <property type="component" value="Unassembled WGS sequence"/>
</dbReference>
<dbReference type="AlphaFoldDB" id="A0A9N9PRS5"/>
<sequence length="183" mass="20480">MPPLLLPSRIPTNPLHKLRHLPLLSHPLKTLKMSTCNLPPKPHFSSTYTEEQGTADLLPLLKTSGQGGRWSVIESGKGIERRFKFKGFKKCWEFMNTVAPECTVQKHHPEWSNVYNTTFIRWTTHSPPGLSPKDVLMAKFCDEAALKFGEVIEDVEEEGGLGKDLVDRVATEAGDCCVPKKKG</sequence>
<evidence type="ECO:0000256" key="2">
    <source>
        <dbReference type="ARBA" id="ARBA00006472"/>
    </source>
</evidence>
<evidence type="ECO:0000313" key="6">
    <source>
        <dbReference type="EMBL" id="CAG8951772.1"/>
    </source>
</evidence>
<organism evidence="6 7">
    <name type="scientific">Hymenoscyphus fraxineus</name>
    <dbReference type="NCBI Taxonomy" id="746836"/>
    <lineage>
        <taxon>Eukaryota</taxon>
        <taxon>Fungi</taxon>
        <taxon>Dikarya</taxon>
        <taxon>Ascomycota</taxon>
        <taxon>Pezizomycotina</taxon>
        <taxon>Leotiomycetes</taxon>
        <taxon>Helotiales</taxon>
        <taxon>Helotiaceae</taxon>
        <taxon>Hymenoscyphus</taxon>
    </lineage>
</organism>
<keyword evidence="7" id="KW-1185">Reference proteome</keyword>
<comment type="similarity">
    <text evidence="2">Belongs to the pterin-4-alpha-carbinolamine dehydratase family.</text>
</comment>
<comment type="caution">
    <text evidence="6">The sequence shown here is derived from an EMBL/GenBank/DDBJ whole genome shotgun (WGS) entry which is preliminary data.</text>
</comment>
<dbReference type="Gene3D" id="3.30.1360.20">
    <property type="entry name" value="Transcriptional coactivator/pterin dehydratase"/>
    <property type="match status" value="1"/>
</dbReference>
<dbReference type="EC" id="4.2.1.96" evidence="3"/>
<evidence type="ECO:0000256" key="3">
    <source>
        <dbReference type="ARBA" id="ARBA00013252"/>
    </source>
</evidence>
<dbReference type="CDD" id="cd00488">
    <property type="entry name" value="PCD_DCoH"/>
    <property type="match status" value="1"/>
</dbReference>
<accession>A0A9N9PRS5</accession>
<dbReference type="GO" id="GO:0006729">
    <property type="term" value="P:tetrahydrobiopterin biosynthetic process"/>
    <property type="evidence" value="ECO:0007669"/>
    <property type="project" value="InterPro"/>
</dbReference>
<evidence type="ECO:0000256" key="1">
    <source>
        <dbReference type="ARBA" id="ARBA00001554"/>
    </source>
</evidence>
<dbReference type="GO" id="GO:0008124">
    <property type="term" value="F:4-alpha-hydroxytetrahydrobiopterin dehydratase activity"/>
    <property type="evidence" value="ECO:0007669"/>
    <property type="project" value="UniProtKB-EC"/>
</dbReference>
<dbReference type="OrthoDB" id="277398at2759"/>
<evidence type="ECO:0000313" key="7">
    <source>
        <dbReference type="Proteomes" id="UP000696280"/>
    </source>
</evidence>
<gene>
    <name evidence="6" type="ORF">HYFRA_00005574</name>
</gene>
<dbReference type="Pfam" id="PF01329">
    <property type="entry name" value="Pterin_4a"/>
    <property type="match status" value="1"/>
</dbReference>
<proteinExistence type="inferred from homology"/>
<dbReference type="InterPro" id="IPR001533">
    <property type="entry name" value="Pterin_deHydtase"/>
</dbReference>
<dbReference type="InterPro" id="IPR036428">
    <property type="entry name" value="PCD_sf"/>
</dbReference>
<dbReference type="EMBL" id="CAJVRL010000044">
    <property type="protein sequence ID" value="CAG8951772.1"/>
    <property type="molecule type" value="Genomic_DNA"/>
</dbReference>